<accession>A0ABW4FX32</accession>
<dbReference type="PRINTS" id="PR00038">
    <property type="entry name" value="HTHLUXR"/>
</dbReference>
<dbReference type="InterPro" id="IPR000792">
    <property type="entry name" value="Tscrpt_reg_LuxR_C"/>
</dbReference>
<dbReference type="InterPro" id="IPR016032">
    <property type="entry name" value="Sig_transdc_resp-reg_C-effctor"/>
</dbReference>
<keyword evidence="3" id="KW-0804">Transcription</keyword>
<dbReference type="SUPFAM" id="SSF48452">
    <property type="entry name" value="TPR-like"/>
    <property type="match status" value="1"/>
</dbReference>
<proteinExistence type="predicted"/>
<dbReference type="PANTHER" id="PTHR44688">
    <property type="entry name" value="DNA-BINDING TRANSCRIPTIONAL ACTIVATOR DEVR_DOSR"/>
    <property type="match status" value="1"/>
</dbReference>
<dbReference type="CDD" id="cd06170">
    <property type="entry name" value="LuxR_C_like"/>
    <property type="match status" value="1"/>
</dbReference>
<keyword evidence="1" id="KW-0805">Transcription regulation</keyword>
<protein>
    <submittedName>
        <fullName evidence="5">LuxR C-terminal-related transcriptional regulator</fullName>
    </submittedName>
</protein>
<dbReference type="PANTHER" id="PTHR44688:SF16">
    <property type="entry name" value="DNA-BINDING TRANSCRIPTIONAL ACTIVATOR DEVR_DOSR"/>
    <property type="match status" value="1"/>
</dbReference>
<keyword evidence="6" id="KW-1185">Reference proteome</keyword>
<evidence type="ECO:0000256" key="1">
    <source>
        <dbReference type="ARBA" id="ARBA00023015"/>
    </source>
</evidence>
<evidence type="ECO:0000313" key="6">
    <source>
        <dbReference type="Proteomes" id="UP001597145"/>
    </source>
</evidence>
<evidence type="ECO:0000256" key="2">
    <source>
        <dbReference type="ARBA" id="ARBA00023125"/>
    </source>
</evidence>
<gene>
    <name evidence="5" type="ORF">ACFSCY_32650</name>
</gene>
<dbReference type="Proteomes" id="UP001597145">
    <property type="component" value="Unassembled WGS sequence"/>
</dbReference>
<dbReference type="RefSeq" id="WP_379660008.1">
    <property type="nucleotide sequence ID" value="NZ_JBHUCP010000028.1"/>
</dbReference>
<evidence type="ECO:0000259" key="4">
    <source>
        <dbReference type="PROSITE" id="PS50043"/>
    </source>
</evidence>
<comment type="caution">
    <text evidence="5">The sequence shown here is derived from an EMBL/GenBank/DDBJ whole genome shotgun (WGS) entry which is preliminary data.</text>
</comment>
<dbReference type="Gene3D" id="1.10.10.10">
    <property type="entry name" value="Winged helix-like DNA-binding domain superfamily/Winged helix DNA-binding domain"/>
    <property type="match status" value="1"/>
</dbReference>
<dbReference type="PROSITE" id="PS50043">
    <property type="entry name" value="HTH_LUXR_2"/>
    <property type="match status" value="1"/>
</dbReference>
<feature type="domain" description="HTH luxR-type" evidence="4">
    <location>
        <begin position="561"/>
        <end position="626"/>
    </location>
</feature>
<dbReference type="PROSITE" id="PS00622">
    <property type="entry name" value="HTH_LUXR_1"/>
    <property type="match status" value="1"/>
</dbReference>
<reference evidence="6" key="1">
    <citation type="journal article" date="2019" name="Int. J. Syst. Evol. Microbiol.">
        <title>The Global Catalogue of Microorganisms (GCM) 10K type strain sequencing project: providing services to taxonomists for standard genome sequencing and annotation.</title>
        <authorList>
            <consortium name="The Broad Institute Genomics Platform"/>
            <consortium name="The Broad Institute Genome Sequencing Center for Infectious Disease"/>
            <person name="Wu L."/>
            <person name="Ma J."/>
        </authorList>
    </citation>
    <scope>NUCLEOTIDE SEQUENCE [LARGE SCALE GENOMIC DNA]</scope>
    <source>
        <strain evidence="6">JCM 12165</strain>
    </source>
</reference>
<keyword evidence="2" id="KW-0238">DNA-binding</keyword>
<dbReference type="EMBL" id="JBHUCP010000028">
    <property type="protein sequence ID" value="MFD1534176.1"/>
    <property type="molecule type" value="Genomic_DNA"/>
</dbReference>
<name>A0ABW4FX32_9PSEU</name>
<dbReference type="SMART" id="SM00421">
    <property type="entry name" value="HTH_LUXR"/>
    <property type="match status" value="1"/>
</dbReference>
<dbReference type="Gene3D" id="1.25.40.10">
    <property type="entry name" value="Tetratricopeptide repeat domain"/>
    <property type="match status" value="1"/>
</dbReference>
<dbReference type="Pfam" id="PF00196">
    <property type="entry name" value="GerE"/>
    <property type="match status" value="1"/>
</dbReference>
<evidence type="ECO:0000313" key="5">
    <source>
        <dbReference type="EMBL" id="MFD1534176.1"/>
    </source>
</evidence>
<evidence type="ECO:0000256" key="3">
    <source>
        <dbReference type="ARBA" id="ARBA00023163"/>
    </source>
</evidence>
<dbReference type="InterPro" id="IPR011990">
    <property type="entry name" value="TPR-like_helical_dom_sf"/>
</dbReference>
<dbReference type="SUPFAM" id="SSF46894">
    <property type="entry name" value="C-terminal effector domain of the bipartite response regulators"/>
    <property type="match status" value="1"/>
</dbReference>
<dbReference type="InterPro" id="IPR036388">
    <property type="entry name" value="WH-like_DNA-bd_sf"/>
</dbReference>
<sequence>MRAATTLLGAGVTADELAPAVSAGLVAITDDRLDFRHPLMRSAIRQAARPTRLQEAHTALADALVDDPDRHIWHHAAASSGPDEAIAAGLDAAATRAVRRGGVEAAVAALERAAQLTPDPSARAARLLRAAELATELGRRDTVAHLLREVAPLELTVSLRARMTWIEDVFDDGIRDPAEGAVQLADRAEEEAVAGEVDLALRLLWAAAQRCFWSELGDGVRRRVAAAADTVPCDPRDPRLLAVLAFAAPIDRGSTVVERLVPLPMPDGDAPAARLLGNAAMAVGAFDVALAVHTAAAAQLRAQGRIGLLARTLLSQANSAVHLGDLPTAIPAAAEATRLAEETSQPNLLALGQAYEAATAALRGHHDDADRLAAAAELAAVPVAARPVLATVQLARGLSALGTGRYSDAFDEFRRLFDRADPAFHLGHRCSAICFVSESAAFAGRQDEVRAIVAEMESEGMRTPSPALQAGLRFARAVLAPDPDAEPLFAALLVELAGWPFARSRAQLAYGSWLRRQRRPAESRPLLRAARDTFDALGLVPWGERARQELRASGETSRRRPVDVGDRLTPQELQIARLAAAGLSNREIGERLYLSRRTISTHLYRIFPKLGVSSRADLGAVIGDGTVT</sequence>
<organism evidence="5 6">
    <name type="scientific">Pseudonocardia aurantiaca</name>
    <dbReference type="NCBI Taxonomy" id="75290"/>
    <lineage>
        <taxon>Bacteria</taxon>
        <taxon>Bacillati</taxon>
        <taxon>Actinomycetota</taxon>
        <taxon>Actinomycetes</taxon>
        <taxon>Pseudonocardiales</taxon>
        <taxon>Pseudonocardiaceae</taxon>
        <taxon>Pseudonocardia</taxon>
    </lineage>
</organism>